<feature type="transmembrane region" description="Helical" evidence="1">
    <location>
        <begin position="121"/>
        <end position="138"/>
    </location>
</feature>
<dbReference type="EMBL" id="CP091512">
    <property type="protein sequence ID" value="UOO92452.1"/>
    <property type="molecule type" value="Genomic_DNA"/>
</dbReference>
<protein>
    <submittedName>
        <fullName evidence="3">DMT family transporter</fullName>
    </submittedName>
</protein>
<feature type="transmembrane region" description="Helical" evidence="1">
    <location>
        <begin position="263"/>
        <end position="282"/>
    </location>
</feature>
<dbReference type="InterPro" id="IPR000620">
    <property type="entry name" value="EamA_dom"/>
</dbReference>
<reference evidence="3" key="1">
    <citation type="submission" date="2021-12" db="EMBL/GenBank/DDBJ databases">
        <authorList>
            <person name="Veyrier F.J."/>
        </authorList>
    </citation>
    <scope>NUCLEOTIDE SEQUENCE</scope>
    <source>
        <strain evidence="3">SAG 1488-6</strain>
    </source>
</reference>
<sequence>MTRSRALWNMHFATIFFGLSGVFAALVPTTAAAMVWGRCAFAVVVLGLVCALKKRLPWQDVAAKEIAQLLFIGCLLGLHWWAFFYAIQLGGVAIGTLGFSCFPAAIAIIEALIFKDKISRLEMVLIVLISIGLILVVPSFDMGNSGTVGLLWGIFSGLVYAVIAALNRAGAAQRQADSMQSCWWQFAAISVVSAFAIPQLGSLDIAGWFWLACLGVLCTGLAYWLFIDSLTVISARTAAMVIALEPVYAIAIAWIFLHDVPTLRMMLGGSLIIMAVVVSARFKAS</sequence>
<feature type="transmembrane region" description="Helical" evidence="1">
    <location>
        <begin position="207"/>
        <end position="226"/>
    </location>
</feature>
<evidence type="ECO:0000313" key="3">
    <source>
        <dbReference type="EMBL" id="UOO92452.1"/>
    </source>
</evidence>
<feature type="domain" description="EamA" evidence="2">
    <location>
        <begin position="12"/>
        <end position="137"/>
    </location>
</feature>
<dbReference type="Pfam" id="PF00892">
    <property type="entry name" value="EamA"/>
    <property type="match status" value="2"/>
</dbReference>
<keyword evidence="1" id="KW-0812">Transmembrane</keyword>
<feature type="transmembrane region" description="Helical" evidence="1">
    <location>
        <begin position="238"/>
        <end position="257"/>
    </location>
</feature>
<feature type="transmembrane region" description="Helical" evidence="1">
    <location>
        <begin position="182"/>
        <end position="201"/>
    </location>
</feature>
<dbReference type="SUPFAM" id="SSF103481">
    <property type="entry name" value="Multidrug resistance efflux transporter EmrE"/>
    <property type="match status" value="2"/>
</dbReference>
<keyword evidence="4" id="KW-1185">Reference proteome</keyword>
<name>A0ABY4E9M1_VITST</name>
<dbReference type="Proteomes" id="UP000832034">
    <property type="component" value="Chromosome"/>
</dbReference>
<dbReference type="PANTHER" id="PTHR22911:SF137">
    <property type="entry name" value="SOLUTE CARRIER FAMILY 35 MEMBER G2-RELATED"/>
    <property type="match status" value="1"/>
</dbReference>
<gene>
    <name evidence="3" type="ORF">LVJ81_12760</name>
</gene>
<feature type="transmembrane region" description="Helical" evidence="1">
    <location>
        <begin position="150"/>
        <end position="170"/>
    </location>
</feature>
<accession>A0ABY4E9M1</accession>
<keyword evidence="1" id="KW-1133">Transmembrane helix</keyword>
<feature type="transmembrane region" description="Helical" evidence="1">
    <location>
        <begin position="34"/>
        <end position="54"/>
    </location>
</feature>
<evidence type="ECO:0000256" key="1">
    <source>
        <dbReference type="SAM" id="Phobius"/>
    </source>
</evidence>
<feature type="transmembrane region" description="Helical" evidence="1">
    <location>
        <begin position="66"/>
        <end position="87"/>
    </location>
</feature>
<feature type="transmembrane region" description="Helical" evidence="1">
    <location>
        <begin position="93"/>
        <end position="114"/>
    </location>
</feature>
<evidence type="ECO:0000259" key="2">
    <source>
        <dbReference type="Pfam" id="PF00892"/>
    </source>
</evidence>
<proteinExistence type="predicted"/>
<organism evidence="3 4">
    <name type="scientific">Vitreoscilla stercoraria</name>
    <dbReference type="NCBI Taxonomy" id="61"/>
    <lineage>
        <taxon>Bacteria</taxon>
        <taxon>Pseudomonadati</taxon>
        <taxon>Pseudomonadota</taxon>
        <taxon>Betaproteobacteria</taxon>
        <taxon>Neisseriales</taxon>
        <taxon>Neisseriaceae</taxon>
        <taxon>Vitreoscilla</taxon>
    </lineage>
</organism>
<keyword evidence="1" id="KW-0472">Membrane</keyword>
<dbReference type="RefSeq" id="WP_019958603.1">
    <property type="nucleotide sequence ID" value="NZ_CP091512.1"/>
</dbReference>
<evidence type="ECO:0000313" key="4">
    <source>
        <dbReference type="Proteomes" id="UP000832034"/>
    </source>
</evidence>
<dbReference type="InterPro" id="IPR037185">
    <property type="entry name" value="EmrE-like"/>
</dbReference>
<dbReference type="PANTHER" id="PTHR22911">
    <property type="entry name" value="ACYL-MALONYL CONDENSING ENZYME-RELATED"/>
    <property type="match status" value="1"/>
</dbReference>
<dbReference type="Gene3D" id="1.10.3730.20">
    <property type="match status" value="1"/>
</dbReference>
<reference evidence="3" key="2">
    <citation type="journal article" date="2022" name="Res Sq">
        <title>Evolution of multicellular longitudinally dividing oral cavity symbionts (Neisseriaceae).</title>
        <authorList>
            <person name="Nyongesa S."/>
            <person name="Weber P."/>
            <person name="Bernet E."/>
            <person name="Pullido F."/>
            <person name="Nieckarz M."/>
            <person name="Delaby M."/>
            <person name="Nieves C."/>
            <person name="Viehboeck T."/>
            <person name="Krause N."/>
            <person name="Rivera-Millot A."/>
            <person name="Nakamura A."/>
            <person name="Vischer N."/>
            <person name="VanNieuwenhze M."/>
            <person name="Brun Y."/>
            <person name="Cava F."/>
            <person name="Bulgheresi S."/>
            <person name="Veyrier F."/>
        </authorList>
    </citation>
    <scope>NUCLEOTIDE SEQUENCE</scope>
    <source>
        <strain evidence="3">SAG 1488-6</strain>
    </source>
</reference>
<feature type="domain" description="EamA" evidence="2">
    <location>
        <begin position="148"/>
        <end position="279"/>
    </location>
</feature>